<evidence type="ECO:0000313" key="2">
    <source>
        <dbReference type="EMBL" id="TEU25014.1"/>
    </source>
</evidence>
<sequence length="402" mass="43948">MKKQLGMASLISLLTLALSACGGSGEGSATTNHPVASTNNILFDNKDTFYSYKLGIDEATTEKNTFTRKNDILYLKTNHAATAKQYGSYFLTETELYQPETPATVNSAQGIRDSFIKSATDEELVSIPYNPQGYKGLEITTNSKVMDLKGKLIAPILAPSDAAFVGFYQNNPDYRDLKLSLVSKMLAANDVFPEGAKCRQPVSTEYSKSMLEFQPNDETQVIANVRNLQEWANQNFDDGISASALVTRYNWAGYNWGAIQLKNYDAQGRVQYMFAIEYQGKIYHAQFASGKLLFSDLLTAYQQYQLAQGVNQFLIANIITNLKTSCLTYNDVAAKAIDKAVDKAKIETVNPDPEANDSAAPPSQEVIDAAKDALGTSGTIDVPLDLANQPSTSSCYGALSFC</sequence>
<evidence type="ECO:0000256" key="1">
    <source>
        <dbReference type="SAM" id="SignalP"/>
    </source>
</evidence>
<dbReference type="OrthoDB" id="6711343at2"/>
<organism evidence="2 3">
    <name type="scientific">Alkanindiges illinoisensis</name>
    <dbReference type="NCBI Taxonomy" id="197183"/>
    <lineage>
        <taxon>Bacteria</taxon>
        <taxon>Pseudomonadati</taxon>
        <taxon>Pseudomonadota</taxon>
        <taxon>Gammaproteobacteria</taxon>
        <taxon>Moraxellales</taxon>
        <taxon>Moraxellaceae</taxon>
        <taxon>Alkanindiges</taxon>
    </lineage>
</organism>
<dbReference type="PROSITE" id="PS51257">
    <property type="entry name" value="PROKAR_LIPOPROTEIN"/>
    <property type="match status" value="1"/>
</dbReference>
<gene>
    <name evidence="2" type="ORF">E2B99_10690</name>
</gene>
<dbReference type="RefSeq" id="WP_134244930.1">
    <property type="nucleotide sequence ID" value="NZ_SNTY01000047.1"/>
</dbReference>
<dbReference type="AlphaFoldDB" id="A0A4Y7XAD8"/>
<dbReference type="Proteomes" id="UP000297834">
    <property type="component" value="Unassembled WGS sequence"/>
</dbReference>
<name>A0A4Y7XAD8_9GAMM</name>
<comment type="caution">
    <text evidence="2">The sequence shown here is derived from an EMBL/GenBank/DDBJ whole genome shotgun (WGS) entry which is preliminary data.</text>
</comment>
<keyword evidence="3" id="KW-1185">Reference proteome</keyword>
<keyword evidence="1" id="KW-0732">Signal</keyword>
<accession>A0A4Y7XAD8</accession>
<feature type="signal peptide" evidence="1">
    <location>
        <begin position="1"/>
        <end position="22"/>
    </location>
</feature>
<feature type="chain" id="PRO_5021295906" evidence="1">
    <location>
        <begin position="23"/>
        <end position="402"/>
    </location>
</feature>
<reference evidence="2 3" key="1">
    <citation type="submission" date="2019-03" db="EMBL/GenBank/DDBJ databases">
        <title>Alkanindiges illinoisensis: a potential pathogenic isolated from ascites of a gastric cancer patient with abdominal metastasis.</title>
        <authorList>
            <person name="Hu X."/>
            <person name="Yang B."/>
            <person name="Yan X."/>
            <person name="Lin L."/>
            <person name="Zhao H."/>
            <person name="Zhou F."/>
            <person name="Su B."/>
            <person name="Chen J."/>
            <person name="Rui Y."/>
            <person name="Wang Q."/>
            <person name="Zheng L."/>
        </authorList>
    </citation>
    <scope>NUCLEOTIDE SEQUENCE [LARGE SCALE GENOMIC DNA]</scope>
    <source>
        <strain evidence="2 3">NFYY 23406</strain>
    </source>
</reference>
<dbReference type="EMBL" id="SNTY01000047">
    <property type="protein sequence ID" value="TEU25014.1"/>
    <property type="molecule type" value="Genomic_DNA"/>
</dbReference>
<proteinExistence type="predicted"/>
<evidence type="ECO:0000313" key="3">
    <source>
        <dbReference type="Proteomes" id="UP000297834"/>
    </source>
</evidence>
<protein>
    <submittedName>
        <fullName evidence="2">Uncharacterized protein</fullName>
    </submittedName>
</protein>